<feature type="domain" description="Peptidase A1" evidence="9">
    <location>
        <begin position="62"/>
        <end position="391"/>
    </location>
</feature>
<dbReference type="GO" id="GO:0003677">
    <property type="term" value="F:DNA binding"/>
    <property type="evidence" value="ECO:0007669"/>
    <property type="project" value="InterPro"/>
</dbReference>
<gene>
    <name evidence="10" type="ORF">PROFUN_02952</name>
</gene>
<evidence type="ECO:0000256" key="4">
    <source>
        <dbReference type="SAM" id="MobiDB-lite"/>
    </source>
</evidence>
<protein>
    <recommendedName>
        <fullName evidence="12">Peptidase A1 domain-containing protein</fullName>
    </recommendedName>
</protein>
<dbReference type="STRING" id="1890364.A0A2P6NX63"/>
<evidence type="ECO:0008006" key="12">
    <source>
        <dbReference type="Google" id="ProtNLM"/>
    </source>
</evidence>
<dbReference type="PROSITE" id="PS00141">
    <property type="entry name" value="ASP_PROTEASE"/>
    <property type="match status" value="2"/>
</dbReference>
<dbReference type="PANTHER" id="PTHR47824">
    <property type="entry name" value="UBIQUITIN-LIKE DOMAIN-CONTAINING PROTEIN"/>
    <property type="match status" value="1"/>
</dbReference>
<keyword evidence="3" id="KW-0378">Hydrolase</keyword>
<keyword evidence="3" id="KW-0064">Aspartyl protease</keyword>
<reference evidence="10 11" key="1">
    <citation type="journal article" date="2018" name="Genome Biol. Evol.">
        <title>Multiple Roots of Fruiting Body Formation in Amoebozoa.</title>
        <authorList>
            <person name="Hillmann F."/>
            <person name="Forbes G."/>
            <person name="Novohradska S."/>
            <person name="Ferling I."/>
            <person name="Riege K."/>
            <person name="Groth M."/>
            <person name="Westermann M."/>
            <person name="Marz M."/>
            <person name="Spaller T."/>
            <person name="Winckler T."/>
            <person name="Schaap P."/>
            <person name="Glockner G."/>
        </authorList>
    </citation>
    <scope>NUCLEOTIDE SEQUENCE [LARGE SCALE GENOMIC DNA]</scope>
    <source>
        <strain evidence="10 11">Jena</strain>
    </source>
</reference>
<evidence type="ECO:0000256" key="6">
    <source>
        <dbReference type="SAM" id="SignalP"/>
    </source>
</evidence>
<keyword evidence="5" id="KW-0472">Membrane</keyword>
<dbReference type="InterPro" id="IPR033121">
    <property type="entry name" value="PEPTIDASE_A1"/>
</dbReference>
<dbReference type="CDD" id="cd05471">
    <property type="entry name" value="pepsin_like"/>
    <property type="match status" value="1"/>
</dbReference>
<dbReference type="PANTHER" id="PTHR47824:SF3">
    <property type="entry name" value="UBIQUITIN-LIKE DOMAIN-CONTAINING PROTEIN"/>
    <property type="match status" value="1"/>
</dbReference>
<dbReference type="PROSITE" id="PS50234">
    <property type="entry name" value="VWFA"/>
    <property type="match status" value="1"/>
</dbReference>
<feature type="domain" description="H15" evidence="8">
    <location>
        <begin position="422"/>
        <end position="492"/>
    </location>
</feature>
<dbReference type="Pfam" id="PF00538">
    <property type="entry name" value="Linker_histone"/>
    <property type="match status" value="1"/>
</dbReference>
<dbReference type="InterPro" id="IPR034164">
    <property type="entry name" value="Pepsin-like_dom"/>
</dbReference>
<comment type="caution">
    <text evidence="10">The sequence shown here is derived from an EMBL/GenBank/DDBJ whole genome shotgun (WGS) entry which is preliminary data.</text>
</comment>
<feature type="chain" id="PRO_5015178264" description="Peptidase A1 domain-containing protein" evidence="6">
    <location>
        <begin position="17"/>
        <end position="797"/>
    </location>
</feature>
<feature type="active site" evidence="2">
    <location>
        <position position="80"/>
    </location>
</feature>
<feature type="active site" evidence="2">
    <location>
        <position position="267"/>
    </location>
</feature>
<evidence type="ECO:0000256" key="2">
    <source>
        <dbReference type="PIRSR" id="PIRSR601461-1"/>
    </source>
</evidence>
<dbReference type="InterPro" id="IPR002035">
    <property type="entry name" value="VWF_A"/>
</dbReference>
<evidence type="ECO:0000259" key="8">
    <source>
        <dbReference type="PROSITE" id="PS51504"/>
    </source>
</evidence>
<sequence>MRRGPLFLCLLALSSAVDTLQHVVHSNGVISVPLMGRRADGTPNLVKRDASEGPITKSGLSWSLAIKLGTPARTFNVIFDTGSSALAVHGACSQGCNDNPSGQKYSASSSSSATIPRNANGGLYTDSVTYLDKSGWSGTIVRDVVSYAGLSTQAYFAQMEYSSSGFAKPPYDGIVGVALNDTHTPFLETLSRAYKVPNSFYVLYATNGNGYVDIGGSISSRYTGSMQGPLSFVPTRGVNSISDFAVNVQNVKWGGSSFSVTLPMVLDSGTSITLLPQASYTQFMSIYDDLCGSSSEVWCNSQFTSGQYGYKLTSSQVNRMYSFFPDLVFTFDNGVTITNTPREYISLNSQGYYGFPFASAGSSSTLGILGTPFLVGKYVGYDRDNLQAYIATATGGGSTGNIGGNGSGNTIFFSSFLILVASLVTIISMILRIIKSQPDRTLFSRIYLKKQIEEEHTFVTENNLKRYTKLALDKLVADGTLTQRGHSFQLKKKAAPKREAKKLTPKVRRPRSASGPAKKSRAHASSTIRAVDALPPTGDFSDRQPQSTGLDSGMTELIFSFDTTGSMAGAIAEVKTKVNQTIDRLFRDTPLIRIGLIAHGDYCDGPVNALRHQDFVHVGDAARLTEWVNTVTSTGGGDGDENYEMVLEQAHQKFSWTEGSRRVLVMIGDASPHESAVCLQQMNQFNIPEPRAIDWRNETDACWKKGIKIYSVGVNCSLPFHREIAERTCGTHFTMQGFEGMADMILALCFREHSGGSHYGQFLKEVQAEGRMTNNMQRLVKQLSATIVPEAAAATCS</sequence>
<feature type="region of interest" description="Disordered" evidence="4">
    <location>
        <begin position="487"/>
        <end position="527"/>
    </location>
</feature>
<dbReference type="SUPFAM" id="SSF53300">
    <property type="entry name" value="vWA-like"/>
    <property type="match status" value="1"/>
</dbReference>
<dbReference type="GO" id="GO:0006508">
    <property type="term" value="P:proteolysis"/>
    <property type="evidence" value="ECO:0007669"/>
    <property type="project" value="UniProtKB-KW"/>
</dbReference>
<dbReference type="InterPro" id="IPR036465">
    <property type="entry name" value="vWFA_dom_sf"/>
</dbReference>
<keyword evidence="11" id="KW-1185">Reference proteome</keyword>
<dbReference type="InParanoid" id="A0A2P6NX63"/>
<keyword evidence="5" id="KW-1133">Transmembrane helix</keyword>
<dbReference type="GO" id="GO:0000786">
    <property type="term" value="C:nucleosome"/>
    <property type="evidence" value="ECO:0007669"/>
    <property type="project" value="InterPro"/>
</dbReference>
<dbReference type="SUPFAM" id="SSF50630">
    <property type="entry name" value="Acid proteases"/>
    <property type="match status" value="1"/>
</dbReference>
<dbReference type="AlphaFoldDB" id="A0A2P6NX63"/>
<comment type="similarity">
    <text evidence="1 3">Belongs to the peptidase A1 family.</text>
</comment>
<name>A0A2P6NX63_9EUKA</name>
<feature type="signal peptide" evidence="6">
    <location>
        <begin position="1"/>
        <end position="16"/>
    </location>
</feature>
<dbReference type="SMART" id="SM00526">
    <property type="entry name" value="H15"/>
    <property type="match status" value="1"/>
</dbReference>
<dbReference type="GO" id="GO:0004190">
    <property type="term" value="F:aspartic-type endopeptidase activity"/>
    <property type="evidence" value="ECO:0007669"/>
    <property type="project" value="UniProtKB-KW"/>
</dbReference>
<organism evidence="10 11">
    <name type="scientific">Planoprotostelium fungivorum</name>
    <dbReference type="NCBI Taxonomy" id="1890364"/>
    <lineage>
        <taxon>Eukaryota</taxon>
        <taxon>Amoebozoa</taxon>
        <taxon>Evosea</taxon>
        <taxon>Variosea</taxon>
        <taxon>Cavosteliida</taxon>
        <taxon>Cavosteliaceae</taxon>
        <taxon>Planoprotostelium</taxon>
    </lineage>
</organism>
<accession>A0A2P6NX63</accession>
<dbReference type="SUPFAM" id="SSF46785">
    <property type="entry name" value="Winged helix' DNA-binding domain"/>
    <property type="match status" value="1"/>
</dbReference>
<dbReference type="InterPro" id="IPR021109">
    <property type="entry name" value="Peptidase_aspartic_dom_sf"/>
</dbReference>
<evidence type="ECO:0000256" key="1">
    <source>
        <dbReference type="ARBA" id="ARBA00007447"/>
    </source>
</evidence>
<dbReference type="PRINTS" id="PR00792">
    <property type="entry name" value="PEPSIN"/>
</dbReference>
<evidence type="ECO:0000259" key="9">
    <source>
        <dbReference type="PROSITE" id="PS51767"/>
    </source>
</evidence>
<proteinExistence type="inferred from homology"/>
<dbReference type="GO" id="GO:0006334">
    <property type="term" value="P:nucleosome assembly"/>
    <property type="evidence" value="ECO:0007669"/>
    <property type="project" value="InterPro"/>
</dbReference>
<feature type="transmembrane region" description="Helical" evidence="5">
    <location>
        <begin position="411"/>
        <end position="434"/>
    </location>
</feature>
<evidence type="ECO:0000256" key="5">
    <source>
        <dbReference type="SAM" id="Phobius"/>
    </source>
</evidence>
<dbReference type="InterPro" id="IPR001969">
    <property type="entry name" value="Aspartic_peptidase_AS"/>
</dbReference>
<evidence type="ECO:0000313" key="10">
    <source>
        <dbReference type="EMBL" id="PRP88541.1"/>
    </source>
</evidence>
<dbReference type="Proteomes" id="UP000241769">
    <property type="component" value="Unassembled WGS sequence"/>
</dbReference>
<dbReference type="OrthoDB" id="20889at2759"/>
<keyword evidence="6" id="KW-0732">Signal</keyword>
<feature type="domain" description="VWFA" evidence="7">
    <location>
        <begin position="556"/>
        <end position="748"/>
    </location>
</feature>
<evidence type="ECO:0000259" key="7">
    <source>
        <dbReference type="PROSITE" id="PS50234"/>
    </source>
</evidence>
<dbReference type="Pfam" id="PF00026">
    <property type="entry name" value="Asp"/>
    <property type="match status" value="1"/>
</dbReference>
<dbReference type="Gene3D" id="1.10.10.10">
    <property type="entry name" value="Winged helix-like DNA-binding domain superfamily/Winged helix DNA-binding domain"/>
    <property type="match status" value="1"/>
</dbReference>
<dbReference type="PROSITE" id="PS51504">
    <property type="entry name" value="H15"/>
    <property type="match status" value="1"/>
</dbReference>
<dbReference type="InterPro" id="IPR005818">
    <property type="entry name" value="Histone_H1/H5_H15"/>
</dbReference>
<evidence type="ECO:0000313" key="11">
    <source>
        <dbReference type="Proteomes" id="UP000241769"/>
    </source>
</evidence>
<dbReference type="InterPro" id="IPR036390">
    <property type="entry name" value="WH_DNA-bd_sf"/>
</dbReference>
<dbReference type="InterPro" id="IPR036388">
    <property type="entry name" value="WH-like_DNA-bd_sf"/>
</dbReference>
<evidence type="ECO:0000256" key="3">
    <source>
        <dbReference type="RuleBase" id="RU000454"/>
    </source>
</evidence>
<dbReference type="PROSITE" id="PS51767">
    <property type="entry name" value="PEPTIDASE_A1"/>
    <property type="match status" value="1"/>
</dbReference>
<keyword evidence="3" id="KW-0645">Protease</keyword>
<dbReference type="EMBL" id="MDYQ01000009">
    <property type="protein sequence ID" value="PRP88541.1"/>
    <property type="molecule type" value="Genomic_DNA"/>
</dbReference>
<dbReference type="Gene3D" id="2.40.70.10">
    <property type="entry name" value="Acid Proteases"/>
    <property type="match status" value="2"/>
</dbReference>
<dbReference type="InterPro" id="IPR001461">
    <property type="entry name" value="Aspartic_peptidase_A1"/>
</dbReference>
<keyword evidence="5" id="KW-0812">Transmembrane</keyword>
<dbReference type="CDD" id="cd00198">
    <property type="entry name" value="vWFA"/>
    <property type="match status" value="1"/>
</dbReference>
<dbReference type="Gene3D" id="3.40.50.410">
    <property type="entry name" value="von Willebrand factor, type A domain"/>
    <property type="match status" value="1"/>
</dbReference>